<dbReference type="Gene3D" id="3.30.710.10">
    <property type="entry name" value="Potassium Channel Kv1.1, Chain A"/>
    <property type="match status" value="1"/>
</dbReference>
<keyword evidence="3" id="KW-1185">Reference proteome</keyword>
<dbReference type="EMBL" id="JBBWRZ010000012">
    <property type="protein sequence ID" value="KAK8224572.1"/>
    <property type="molecule type" value="Genomic_DNA"/>
</dbReference>
<dbReference type="PANTHER" id="PTHR47843">
    <property type="entry name" value="BTB DOMAIN-CONTAINING PROTEIN-RELATED"/>
    <property type="match status" value="1"/>
</dbReference>
<evidence type="ECO:0000259" key="1">
    <source>
        <dbReference type="PROSITE" id="PS50097"/>
    </source>
</evidence>
<evidence type="ECO:0000313" key="2">
    <source>
        <dbReference type="EMBL" id="KAK8224572.1"/>
    </source>
</evidence>
<comment type="caution">
    <text evidence="2">The sequence shown here is derived from an EMBL/GenBank/DDBJ whole genome shotgun (WGS) entry which is preliminary data.</text>
</comment>
<evidence type="ECO:0000313" key="3">
    <source>
        <dbReference type="Proteomes" id="UP001492380"/>
    </source>
</evidence>
<accession>A0ABR1YAV6</accession>
<protein>
    <recommendedName>
        <fullName evidence="1">BTB domain-containing protein</fullName>
    </recommendedName>
</protein>
<dbReference type="PROSITE" id="PS50097">
    <property type="entry name" value="BTB"/>
    <property type="match status" value="1"/>
</dbReference>
<dbReference type="PANTHER" id="PTHR47843:SF2">
    <property type="entry name" value="BTB DOMAIN-CONTAINING PROTEIN"/>
    <property type="match status" value="1"/>
</dbReference>
<organism evidence="2 3">
    <name type="scientific">Phyllosticta capitalensis</name>
    <dbReference type="NCBI Taxonomy" id="121624"/>
    <lineage>
        <taxon>Eukaryota</taxon>
        <taxon>Fungi</taxon>
        <taxon>Dikarya</taxon>
        <taxon>Ascomycota</taxon>
        <taxon>Pezizomycotina</taxon>
        <taxon>Dothideomycetes</taxon>
        <taxon>Dothideomycetes incertae sedis</taxon>
        <taxon>Botryosphaeriales</taxon>
        <taxon>Phyllostictaceae</taxon>
        <taxon>Phyllosticta</taxon>
    </lineage>
</organism>
<name>A0ABR1YAV6_9PEZI</name>
<dbReference type="Pfam" id="PF00651">
    <property type="entry name" value="BTB"/>
    <property type="match status" value="1"/>
</dbReference>
<gene>
    <name evidence="2" type="ORF">HDK90DRAFT_85323</name>
</gene>
<sequence length="258" mass="30447">MAMIVEPNFKTIKRLKPFLKGPLVQLVAGREKYTFIVHQTLLCRASSFFTQAFCGPWREGRTKAIEFPHVEFHLMSAFIAWLYTGVFYRGDALELYVFADCYQIIQLKDDVLGALFLLWIKYSTQKHEKNKVRMDRLPSAEQLDFAIDNLPPSSPMLRLMYAIHANWSAPLPEGYDWPELKAAMCRLVKHVPGRHSRIEYLHEYLEDSERERRYRVWRNEVRKWLARMEEYDKMRIEDGKDEEMIALAECSVCLAEKS</sequence>
<dbReference type="CDD" id="cd18186">
    <property type="entry name" value="BTB_POZ_ZBTB_KLHL-like"/>
    <property type="match status" value="1"/>
</dbReference>
<dbReference type="InterPro" id="IPR000210">
    <property type="entry name" value="BTB/POZ_dom"/>
</dbReference>
<proteinExistence type="predicted"/>
<dbReference type="InterPro" id="IPR011333">
    <property type="entry name" value="SKP1/BTB/POZ_sf"/>
</dbReference>
<dbReference type="Proteomes" id="UP001492380">
    <property type="component" value="Unassembled WGS sequence"/>
</dbReference>
<feature type="domain" description="BTB" evidence="1">
    <location>
        <begin position="22"/>
        <end position="85"/>
    </location>
</feature>
<reference evidence="2 3" key="1">
    <citation type="submission" date="2024-04" db="EMBL/GenBank/DDBJ databases">
        <title>Phyllosticta paracitricarpa is synonymous to the EU quarantine fungus P. citricarpa based on phylogenomic analyses.</title>
        <authorList>
            <consortium name="Lawrence Berkeley National Laboratory"/>
            <person name="Van Ingen-Buijs V.A."/>
            <person name="Van Westerhoven A.C."/>
            <person name="Haridas S."/>
            <person name="Skiadas P."/>
            <person name="Martin F."/>
            <person name="Groenewald J.Z."/>
            <person name="Crous P.W."/>
            <person name="Seidl M.F."/>
        </authorList>
    </citation>
    <scope>NUCLEOTIDE SEQUENCE [LARGE SCALE GENOMIC DNA]</scope>
    <source>
        <strain evidence="2 3">CBS 123374</strain>
    </source>
</reference>
<dbReference type="SUPFAM" id="SSF54695">
    <property type="entry name" value="POZ domain"/>
    <property type="match status" value="1"/>
</dbReference>